<dbReference type="SUPFAM" id="SSF54909">
    <property type="entry name" value="Dimeric alpha+beta barrel"/>
    <property type="match status" value="1"/>
</dbReference>
<protein>
    <recommendedName>
        <fullName evidence="1">ABM domain-containing protein</fullName>
    </recommendedName>
</protein>
<dbReference type="InterPro" id="IPR011008">
    <property type="entry name" value="Dimeric_a/b-barrel"/>
</dbReference>
<reference evidence="2" key="1">
    <citation type="submission" date="2018-05" db="EMBL/GenBank/DDBJ databases">
        <authorList>
            <person name="Lanie J.A."/>
            <person name="Ng W.-L."/>
            <person name="Kazmierczak K.M."/>
            <person name="Andrzejewski T.M."/>
            <person name="Davidsen T.M."/>
            <person name="Wayne K.J."/>
            <person name="Tettelin H."/>
            <person name="Glass J.I."/>
            <person name="Rusch D."/>
            <person name="Podicherti R."/>
            <person name="Tsui H.-C.T."/>
            <person name="Winkler M.E."/>
        </authorList>
    </citation>
    <scope>NUCLEOTIDE SEQUENCE</scope>
</reference>
<proteinExistence type="predicted"/>
<sequence length="97" mass="11176">MSVLVALEINVKPENMGDLKDFMKSDLHHTRSADGCNGLTVHSNQDNPNNVVVVEDWDSREQYETYLAWRAERGDLEKLGGWLEEAPDIRFFDNLRL</sequence>
<evidence type="ECO:0000313" key="2">
    <source>
        <dbReference type="EMBL" id="SVA12716.1"/>
    </source>
</evidence>
<organism evidence="2">
    <name type="scientific">marine metagenome</name>
    <dbReference type="NCBI Taxonomy" id="408172"/>
    <lineage>
        <taxon>unclassified sequences</taxon>
        <taxon>metagenomes</taxon>
        <taxon>ecological metagenomes</taxon>
    </lineage>
</organism>
<dbReference type="EMBL" id="UINC01004221">
    <property type="protein sequence ID" value="SVA12716.1"/>
    <property type="molecule type" value="Genomic_DNA"/>
</dbReference>
<name>A0A381T964_9ZZZZ</name>
<feature type="domain" description="ABM" evidence="1">
    <location>
        <begin position="3"/>
        <end position="67"/>
    </location>
</feature>
<dbReference type="InterPro" id="IPR007138">
    <property type="entry name" value="ABM_dom"/>
</dbReference>
<dbReference type="AlphaFoldDB" id="A0A381T964"/>
<gene>
    <name evidence="2" type="ORF">METZ01_LOCUS65570</name>
</gene>
<evidence type="ECO:0000259" key="1">
    <source>
        <dbReference type="Pfam" id="PF03992"/>
    </source>
</evidence>
<dbReference type="Gene3D" id="3.30.70.100">
    <property type="match status" value="1"/>
</dbReference>
<dbReference type="Pfam" id="PF03992">
    <property type="entry name" value="ABM"/>
    <property type="match status" value="1"/>
</dbReference>
<accession>A0A381T964</accession>